<keyword evidence="3" id="KW-0131">Cell cycle</keyword>
<protein>
    <submittedName>
        <fullName evidence="3">Cell division protein DivIC</fullName>
    </submittedName>
</protein>
<evidence type="ECO:0000256" key="2">
    <source>
        <dbReference type="SAM" id="Phobius"/>
    </source>
</evidence>
<dbReference type="OrthoDB" id="2991180at2"/>
<reference evidence="3 4" key="1">
    <citation type="submission" date="2016-10" db="EMBL/GenBank/DDBJ databases">
        <authorList>
            <person name="de Groot N.N."/>
        </authorList>
    </citation>
    <scope>NUCLEOTIDE SEQUENCE [LARGE SCALE GENOMIC DNA]</scope>
    <source>
        <strain evidence="3 4">DSM 21633</strain>
    </source>
</reference>
<dbReference type="RefSeq" id="WP_091775881.1">
    <property type="nucleotide sequence ID" value="NZ_CAESCL010000051.1"/>
</dbReference>
<keyword evidence="2" id="KW-0812">Transmembrane</keyword>
<keyword evidence="1" id="KW-0175">Coiled coil</keyword>
<proteinExistence type="predicted"/>
<dbReference type="AlphaFoldDB" id="A0A1H9M169"/>
<dbReference type="GO" id="GO:0051301">
    <property type="term" value="P:cell division"/>
    <property type="evidence" value="ECO:0007669"/>
    <property type="project" value="UniProtKB-KW"/>
</dbReference>
<keyword evidence="2" id="KW-0472">Membrane</keyword>
<keyword evidence="2" id="KW-1133">Transmembrane helix</keyword>
<dbReference type="PANTHER" id="PTHR40027:SF1">
    <property type="entry name" value="CELL DIVISION PROTEIN DIVIC"/>
    <property type="match status" value="1"/>
</dbReference>
<dbReference type="Proteomes" id="UP000199427">
    <property type="component" value="Unassembled WGS sequence"/>
</dbReference>
<dbReference type="PANTHER" id="PTHR40027">
    <property type="entry name" value="CELL DIVISION PROTEIN DIVIC"/>
    <property type="match status" value="1"/>
</dbReference>
<feature type="coiled-coil region" evidence="1">
    <location>
        <begin position="65"/>
        <end position="99"/>
    </location>
</feature>
<feature type="transmembrane region" description="Helical" evidence="2">
    <location>
        <begin position="36"/>
        <end position="59"/>
    </location>
</feature>
<evidence type="ECO:0000313" key="3">
    <source>
        <dbReference type="EMBL" id="SER16813.1"/>
    </source>
</evidence>
<name>A0A1H9M169_9BACI</name>
<dbReference type="EMBL" id="FOES01000054">
    <property type="protein sequence ID" value="SER16813.1"/>
    <property type="molecule type" value="Genomic_DNA"/>
</dbReference>
<evidence type="ECO:0000256" key="1">
    <source>
        <dbReference type="SAM" id="Coils"/>
    </source>
</evidence>
<dbReference type="InterPro" id="IPR039076">
    <property type="entry name" value="DivIC"/>
</dbReference>
<dbReference type="InterPro" id="IPR007060">
    <property type="entry name" value="FtsL/DivIC"/>
</dbReference>
<gene>
    <name evidence="3" type="ORF">SAMN05216362_1543</name>
</gene>
<keyword evidence="4" id="KW-1185">Reference proteome</keyword>
<evidence type="ECO:0000313" key="4">
    <source>
        <dbReference type="Proteomes" id="UP000199427"/>
    </source>
</evidence>
<sequence length="129" mass="15794">MTRRTRNRRKVTKIKSDYVQEHEEHQKFRSKQKQYLFRRLIAFGVLFVLVMGTIFVTHYNQRALMDEKQNEYEDKVATLEEYKEENKQLEREIELLSDIDYLLKIARKDYFFSEDGEIIFKLPDEDPSY</sequence>
<dbReference type="Pfam" id="PF04977">
    <property type="entry name" value="DivIC"/>
    <property type="match status" value="1"/>
</dbReference>
<keyword evidence="3" id="KW-0132">Cell division</keyword>
<accession>A0A1H9M169</accession>
<dbReference type="STRING" id="571933.SAMN05216362_1543"/>
<organism evidence="3 4">
    <name type="scientific">Piscibacillus halophilus</name>
    <dbReference type="NCBI Taxonomy" id="571933"/>
    <lineage>
        <taxon>Bacteria</taxon>
        <taxon>Bacillati</taxon>
        <taxon>Bacillota</taxon>
        <taxon>Bacilli</taxon>
        <taxon>Bacillales</taxon>
        <taxon>Bacillaceae</taxon>
        <taxon>Piscibacillus</taxon>
    </lineage>
</organism>